<accession>A0A6A4IGV1</accession>
<name>A0A6A4IGV1_9AGAR</name>
<dbReference type="OrthoDB" id="3258555at2759"/>
<proteinExistence type="predicted"/>
<organism evidence="2 3">
    <name type="scientific">Gymnopus androsaceus JB14</name>
    <dbReference type="NCBI Taxonomy" id="1447944"/>
    <lineage>
        <taxon>Eukaryota</taxon>
        <taxon>Fungi</taxon>
        <taxon>Dikarya</taxon>
        <taxon>Basidiomycota</taxon>
        <taxon>Agaricomycotina</taxon>
        <taxon>Agaricomycetes</taxon>
        <taxon>Agaricomycetidae</taxon>
        <taxon>Agaricales</taxon>
        <taxon>Marasmiineae</taxon>
        <taxon>Omphalotaceae</taxon>
        <taxon>Gymnopus</taxon>
    </lineage>
</organism>
<reference evidence="2" key="1">
    <citation type="journal article" date="2019" name="Environ. Microbiol.">
        <title>Fungal ecological strategies reflected in gene transcription - a case study of two litter decomposers.</title>
        <authorList>
            <person name="Barbi F."/>
            <person name="Kohler A."/>
            <person name="Barry K."/>
            <person name="Baskaran P."/>
            <person name="Daum C."/>
            <person name="Fauchery L."/>
            <person name="Ihrmark K."/>
            <person name="Kuo A."/>
            <person name="LaButti K."/>
            <person name="Lipzen A."/>
            <person name="Morin E."/>
            <person name="Grigoriev I.V."/>
            <person name="Henrissat B."/>
            <person name="Lindahl B."/>
            <person name="Martin F."/>
        </authorList>
    </citation>
    <scope>NUCLEOTIDE SEQUENCE</scope>
    <source>
        <strain evidence="2">JB14</strain>
    </source>
</reference>
<evidence type="ECO:0000256" key="1">
    <source>
        <dbReference type="SAM" id="Coils"/>
    </source>
</evidence>
<sequence length="217" mass="25160">MLGPGSDRAAENADLKHDNARLKREIEILREEKEILEKRMELVKLEAENVTADLKYENDRLRRENELFRKKLERPSFKLPWEITHLIFQRAIAPCSLMMPDRFSASAWSLNLLTIQRLITVCHDWYQAGISFLYADIAVYWIDQLHALQWTLQNKPELAAKVCSIQFSCHIPTDGADEFDRTLESLANLCPKLHHLSVLESSFTPRIQPTSCFPHSS</sequence>
<keyword evidence="3" id="KW-1185">Reference proteome</keyword>
<gene>
    <name evidence="2" type="ORF">BT96DRAFT_696276</name>
</gene>
<dbReference type="EMBL" id="ML769391">
    <property type="protein sequence ID" value="KAE9408307.1"/>
    <property type="molecule type" value="Genomic_DNA"/>
</dbReference>
<dbReference type="Proteomes" id="UP000799118">
    <property type="component" value="Unassembled WGS sequence"/>
</dbReference>
<feature type="coiled-coil region" evidence="1">
    <location>
        <begin position="12"/>
        <end position="64"/>
    </location>
</feature>
<evidence type="ECO:0000313" key="2">
    <source>
        <dbReference type="EMBL" id="KAE9408307.1"/>
    </source>
</evidence>
<protein>
    <submittedName>
        <fullName evidence="2">Uncharacterized protein</fullName>
    </submittedName>
</protein>
<evidence type="ECO:0000313" key="3">
    <source>
        <dbReference type="Proteomes" id="UP000799118"/>
    </source>
</evidence>
<dbReference type="AlphaFoldDB" id="A0A6A4IGV1"/>
<keyword evidence="1" id="KW-0175">Coiled coil</keyword>